<dbReference type="PANTHER" id="PTHR31157:SF1">
    <property type="entry name" value="SCP DOMAIN-CONTAINING PROTEIN"/>
    <property type="match status" value="1"/>
</dbReference>
<organism evidence="3 4">
    <name type="scientific">Paractinoplanes ferrugineus</name>
    <dbReference type="NCBI Taxonomy" id="113564"/>
    <lineage>
        <taxon>Bacteria</taxon>
        <taxon>Bacillati</taxon>
        <taxon>Actinomycetota</taxon>
        <taxon>Actinomycetes</taxon>
        <taxon>Micromonosporales</taxon>
        <taxon>Micromonosporaceae</taxon>
        <taxon>Paractinoplanes</taxon>
    </lineage>
</organism>
<feature type="domain" description="SCP" evidence="2">
    <location>
        <begin position="158"/>
        <end position="287"/>
    </location>
</feature>
<feature type="compositionally biased region" description="Low complexity" evidence="1">
    <location>
        <begin position="130"/>
        <end position="144"/>
    </location>
</feature>
<dbReference type="AlphaFoldDB" id="A0A919MFF8"/>
<reference evidence="3" key="1">
    <citation type="submission" date="2021-01" db="EMBL/GenBank/DDBJ databases">
        <title>Whole genome shotgun sequence of Actinoplanes ferrugineus NBRC 15555.</title>
        <authorList>
            <person name="Komaki H."/>
            <person name="Tamura T."/>
        </authorList>
    </citation>
    <scope>NUCLEOTIDE SEQUENCE</scope>
    <source>
        <strain evidence="3">NBRC 15555</strain>
    </source>
</reference>
<feature type="compositionally biased region" description="Low complexity" evidence="1">
    <location>
        <begin position="63"/>
        <end position="80"/>
    </location>
</feature>
<dbReference type="Gene3D" id="3.40.33.10">
    <property type="entry name" value="CAP"/>
    <property type="match status" value="1"/>
</dbReference>
<dbReference type="InterPro" id="IPR035940">
    <property type="entry name" value="CAP_sf"/>
</dbReference>
<dbReference type="PANTHER" id="PTHR31157">
    <property type="entry name" value="SCP DOMAIN-CONTAINING PROTEIN"/>
    <property type="match status" value="1"/>
</dbReference>
<evidence type="ECO:0000259" key="2">
    <source>
        <dbReference type="Pfam" id="PF00188"/>
    </source>
</evidence>
<comment type="caution">
    <text evidence="3">The sequence shown here is derived from an EMBL/GenBank/DDBJ whole genome shotgun (WGS) entry which is preliminary data.</text>
</comment>
<dbReference type="RefSeq" id="WP_239117742.1">
    <property type="nucleotide sequence ID" value="NZ_BAAABP010000071.1"/>
</dbReference>
<feature type="compositionally biased region" description="Gly residues" evidence="1">
    <location>
        <begin position="99"/>
        <end position="113"/>
    </location>
</feature>
<dbReference type="CDD" id="cd05379">
    <property type="entry name" value="CAP_bacterial"/>
    <property type="match status" value="1"/>
</dbReference>
<dbReference type="EMBL" id="BOMM01000016">
    <property type="protein sequence ID" value="GIE10530.1"/>
    <property type="molecule type" value="Genomic_DNA"/>
</dbReference>
<protein>
    <recommendedName>
        <fullName evidence="2">SCP domain-containing protein</fullName>
    </recommendedName>
</protein>
<dbReference type="SUPFAM" id="SSF55797">
    <property type="entry name" value="PR-1-like"/>
    <property type="match status" value="1"/>
</dbReference>
<gene>
    <name evidence="3" type="ORF">Afe05nite_23700</name>
</gene>
<evidence type="ECO:0000313" key="3">
    <source>
        <dbReference type="EMBL" id="GIE10530.1"/>
    </source>
</evidence>
<feature type="compositionally biased region" description="Low complexity" evidence="1">
    <location>
        <begin position="87"/>
        <end position="98"/>
    </location>
</feature>
<sequence>MPTRHRKPTRTRYVVLVAATLGLVGTTVGVASARTFHRPQPGAAALGPATTVADNYRHRPRPTRSATLSPTTSPSSTTPATVPPTAVPTTAPTTAPTGPTGGPTDGPTGGPTGGPTDPATTAPTAPPATLPTGPATTAPATAPTTAPPTPDTVIAAALEHLNAARAANGVAPLTLSAQLSKASQAHNALMSGGCGLSHQCPGEAGLGDRFSAAGVSWNSAGENIGQGNAQNNQASTIAATNGLTDLMMAEVAPNDGHRRNLLNTGFKRVGLAVTRDSAGKVWFTQDFVN</sequence>
<dbReference type="Proteomes" id="UP000598174">
    <property type="component" value="Unassembled WGS sequence"/>
</dbReference>
<keyword evidence="4" id="KW-1185">Reference proteome</keyword>
<feature type="region of interest" description="Disordered" evidence="1">
    <location>
        <begin position="39"/>
        <end position="150"/>
    </location>
</feature>
<name>A0A919MFF8_9ACTN</name>
<evidence type="ECO:0000256" key="1">
    <source>
        <dbReference type="SAM" id="MobiDB-lite"/>
    </source>
</evidence>
<dbReference type="Pfam" id="PF00188">
    <property type="entry name" value="CAP"/>
    <property type="match status" value="1"/>
</dbReference>
<dbReference type="InterPro" id="IPR014044">
    <property type="entry name" value="CAP_dom"/>
</dbReference>
<accession>A0A919MFF8</accession>
<evidence type="ECO:0000313" key="4">
    <source>
        <dbReference type="Proteomes" id="UP000598174"/>
    </source>
</evidence>
<feature type="compositionally biased region" description="Low complexity" evidence="1">
    <location>
        <begin position="114"/>
        <end position="123"/>
    </location>
</feature>
<proteinExistence type="predicted"/>